<dbReference type="InterPro" id="IPR041546">
    <property type="entry name" value="ClpA/ClpB_AAA_lid"/>
</dbReference>
<dbReference type="InterPro" id="IPR019489">
    <property type="entry name" value="Clp_ATPase_C"/>
</dbReference>
<evidence type="ECO:0000256" key="5">
    <source>
        <dbReference type="ARBA" id="ARBA00023186"/>
    </source>
</evidence>
<gene>
    <name evidence="10" type="ORF">BcabD6B2_37800</name>
</gene>
<dbReference type="PANTHER" id="PTHR11638:SF18">
    <property type="entry name" value="HEAT SHOCK PROTEIN 104"/>
    <property type="match status" value="1"/>
</dbReference>
<keyword evidence="3 7" id="KW-0547">Nucleotide-binding</keyword>
<dbReference type="Pfam" id="PF17871">
    <property type="entry name" value="AAA_lid_9"/>
    <property type="match status" value="1"/>
</dbReference>
<keyword evidence="4 7" id="KW-0067">ATP-binding</keyword>
<dbReference type="InterPro" id="IPR027417">
    <property type="entry name" value="P-loop_NTPase"/>
</dbReference>
<dbReference type="Pfam" id="PF07724">
    <property type="entry name" value="AAA_2"/>
    <property type="match status" value="1"/>
</dbReference>
<dbReference type="PROSITE" id="PS00871">
    <property type="entry name" value="CLPAB_2"/>
    <property type="match status" value="1"/>
</dbReference>
<dbReference type="RefSeq" id="XP_067716414.1">
    <property type="nucleotide sequence ID" value="XM_067860313.1"/>
</dbReference>
<evidence type="ECO:0000313" key="10">
    <source>
        <dbReference type="EMBL" id="GIX64345.1"/>
    </source>
</evidence>
<dbReference type="AlphaFoldDB" id="A0AAV4LWS1"/>
<dbReference type="PROSITE" id="PS00870">
    <property type="entry name" value="CLPAB_1"/>
    <property type="match status" value="1"/>
</dbReference>
<dbReference type="GO" id="GO:0016887">
    <property type="term" value="F:ATP hydrolysis activity"/>
    <property type="evidence" value="ECO:0007669"/>
    <property type="project" value="InterPro"/>
</dbReference>
<dbReference type="InterPro" id="IPR004176">
    <property type="entry name" value="Clp_R_N"/>
</dbReference>
<comment type="caution">
    <text evidence="10">The sequence shown here is derived from an EMBL/GenBank/DDBJ whole genome shotgun (WGS) entry which is preliminary data.</text>
</comment>
<dbReference type="Pfam" id="PF02861">
    <property type="entry name" value="Clp_N"/>
    <property type="match status" value="1"/>
</dbReference>
<name>A0AAV4LWS1_BABCB</name>
<dbReference type="InterPro" id="IPR003959">
    <property type="entry name" value="ATPase_AAA_core"/>
</dbReference>
<dbReference type="FunFam" id="3.40.50.300:FF:000025">
    <property type="entry name" value="ATP-dependent Clp protease subunit"/>
    <property type="match status" value="1"/>
</dbReference>
<dbReference type="GO" id="GO:0034605">
    <property type="term" value="P:cellular response to heat"/>
    <property type="evidence" value="ECO:0007669"/>
    <property type="project" value="TreeGrafter"/>
</dbReference>
<protein>
    <submittedName>
        <fullName evidence="10">ClpB, putative</fullName>
    </submittedName>
</protein>
<dbReference type="CDD" id="cd19499">
    <property type="entry name" value="RecA-like_ClpB_Hsp104-like"/>
    <property type="match status" value="1"/>
</dbReference>
<dbReference type="InterPro" id="IPR001270">
    <property type="entry name" value="ClpA/B"/>
</dbReference>
<evidence type="ECO:0000256" key="6">
    <source>
        <dbReference type="PROSITE-ProRule" id="PRU01251"/>
    </source>
</evidence>
<keyword evidence="11" id="KW-1185">Reference proteome</keyword>
<dbReference type="Pfam" id="PF10431">
    <property type="entry name" value="ClpB_D2-small"/>
    <property type="match status" value="1"/>
</dbReference>
<dbReference type="PRINTS" id="PR00300">
    <property type="entry name" value="CLPPROTEASEA"/>
</dbReference>
<keyword evidence="2 6" id="KW-0677">Repeat</keyword>
<proteinExistence type="inferred from homology"/>
<evidence type="ECO:0000256" key="2">
    <source>
        <dbReference type="ARBA" id="ARBA00022737"/>
    </source>
</evidence>
<dbReference type="SUPFAM" id="SSF52540">
    <property type="entry name" value="P-loop containing nucleoside triphosphate hydrolases"/>
    <property type="match status" value="2"/>
</dbReference>
<dbReference type="Gene3D" id="3.40.50.300">
    <property type="entry name" value="P-loop containing nucleotide triphosphate hydrolases"/>
    <property type="match status" value="3"/>
</dbReference>
<keyword evidence="5 7" id="KW-0143">Chaperone</keyword>
<comment type="similarity">
    <text evidence="1 7">Belongs to the ClpA/ClpB family.</text>
</comment>
<dbReference type="SMART" id="SM01086">
    <property type="entry name" value="ClpB_D2-small"/>
    <property type="match status" value="1"/>
</dbReference>
<evidence type="ECO:0000256" key="8">
    <source>
        <dbReference type="SAM" id="MobiDB-lite"/>
    </source>
</evidence>
<dbReference type="SUPFAM" id="SSF81923">
    <property type="entry name" value="Double Clp-N motif"/>
    <property type="match status" value="1"/>
</dbReference>
<dbReference type="InterPro" id="IPR050130">
    <property type="entry name" value="ClpA_ClpB"/>
</dbReference>
<evidence type="ECO:0000256" key="7">
    <source>
        <dbReference type="RuleBase" id="RU004432"/>
    </source>
</evidence>
<evidence type="ECO:0000256" key="3">
    <source>
        <dbReference type="ARBA" id="ARBA00022741"/>
    </source>
</evidence>
<dbReference type="InterPro" id="IPR018368">
    <property type="entry name" value="ClpA/B_CS1"/>
</dbReference>
<dbReference type="SMART" id="SM00382">
    <property type="entry name" value="AAA"/>
    <property type="match status" value="2"/>
</dbReference>
<dbReference type="GO" id="GO:0005737">
    <property type="term" value="C:cytoplasm"/>
    <property type="evidence" value="ECO:0007669"/>
    <property type="project" value="TreeGrafter"/>
</dbReference>
<dbReference type="Proteomes" id="UP001497744">
    <property type="component" value="Unassembled WGS sequence"/>
</dbReference>
<dbReference type="GeneID" id="94195826"/>
<reference evidence="10 11" key="1">
    <citation type="submission" date="2021-06" db="EMBL/GenBank/DDBJ databases">
        <title>Genome sequence of Babesia caballi.</title>
        <authorList>
            <person name="Yamagishi J."/>
            <person name="Kidaka T."/>
            <person name="Ochi A."/>
        </authorList>
    </citation>
    <scope>NUCLEOTIDE SEQUENCE [LARGE SCALE GENOMIC DNA]</scope>
    <source>
        <strain evidence="10">USDA-D6B2</strain>
    </source>
</reference>
<dbReference type="InterPro" id="IPR036628">
    <property type="entry name" value="Clp_N_dom_sf"/>
</dbReference>
<dbReference type="PROSITE" id="PS51903">
    <property type="entry name" value="CLP_R"/>
    <property type="match status" value="1"/>
</dbReference>
<feature type="region of interest" description="Disordered" evidence="8">
    <location>
        <begin position="604"/>
        <end position="623"/>
    </location>
</feature>
<dbReference type="FunFam" id="3.40.50.300:FF:000120">
    <property type="entry name" value="ATP-dependent chaperone ClpB"/>
    <property type="match status" value="1"/>
</dbReference>
<dbReference type="PANTHER" id="PTHR11638">
    <property type="entry name" value="ATP-DEPENDENT CLP PROTEASE"/>
    <property type="match status" value="1"/>
</dbReference>
<accession>A0AAV4LWS1</accession>
<evidence type="ECO:0000256" key="4">
    <source>
        <dbReference type="ARBA" id="ARBA00022840"/>
    </source>
</evidence>
<dbReference type="Gene3D" id="1.10.1780.10">
    <property type="entry name" value="Clp, N-terminal domain"/>
    <property type="match status" value="1"/>
</dbReference>
<feature type="domain" description="Clp R" evidence="9">
    <location>
        <begin position="164"/>
        <end position="312"/>
    </location>
</feature>
<dbReference type="InterPro" id="IPR003593">
    <property type="entry name" value="AAA+_ATPase"/>
</dbReference>
<evidence type="ECO:0000259" key="9">
    <source>
        <dbReference type="PROSITE" id="PS51903"/>
    </source>
</evidence>
<dbReference type="EMBL" id="BPLF01000003">
    <property type="protein sequence ID" value="GIX64345.1"/>
    <property type="molecule type" value="Genomic_DNA"/>
</dbReference>
<evidence type="ECO:0000313" key="11">
    <source>
        <dbReference type="Proteomes" id="UP001497744"/>
    </source>
</evidence>
<sequence length="1055" mass="116838">MKLAKRSQKKSAYVPRRGRRGFFVLAACAILGAGGAEAFRHGNNGDLSSFLGPFGSQGDNKSSYGEANHVSRAFESEFNIEAGPEWSAGWTPEDRDDAGLGVSSALICGMARLLGFPQKRPSAALGVMPARHSAFAGPSEEEGPSASKHNMALYMIGQGHGHTLDSGDFTDKAWEAVSSLAEVANRYKSSFVDADMLLLNLLNLGEDSTCHKVLAHAGVDVARMREDLEVHLAKQTRMSGGFGDQKVLGRTLQNVLSVTRRFKTEYNDHFISVEHLLLALASEDTKFTKPWLARQKVTFEKLKKAVESVRGKRKVTSKNPELALGALDKYSKDLTLMAKSGKLDPVIGRDNEIRRTIEILSRRTKNNPILLGDPGVGKTAVAEGLANRIVSGDVPDSLKNTRVVSLDIASILAGSQYRGEFEERLKTILKEVEESQGEIILFIDEIHMVVGAGDAQGALDAGNILKPMLARGELRCVGATTMEEYRQKIEKDKALERRFQPVYVDQPSVEETISILRGLRERYEVHHGVRILDSALVEAAQLSARYIADRFLPDKAIDLVDEAAARLKIQLSSKPIQLDAIERKLLQLEMERISIADDAASGQAQGNTVGILPETSRPKTTQEQRRLKQIEKAAERLTVEKEALANAWLKEKGLVDSIRNIKERQDVVKVEIEKAEREFDLNRAAELRFETLPDLDKQLEQAVGAYEAHAKAVLASGGQLLLRDEVSREDIASVVSRWTGIPVSRLVRSERDKILQLASELRKRVVGQDEAVEVVTRAVERSRVGMNDPKRPIAGLMFLGPTGVGKTELCKAIAEQLFDTDDAIVRFDMSEYMEKHTVSRLLGAPPGYIGFDQGGMLTEAVRRRPYSILLFDEIEKAHPDVFNIMLQLLDDGRLTDSKGRTVNFTNCLVIFTSNLGSQSILELAKSPDKKAEMKNKVMQAVRQTFSPEFLNRLDEFVVFNALSKDELKRIVGIELGKLADRLAEKNIKLTVDNEALLHIAELGYDPAYGARPIKRTIQREVEARVARGILEDAYKENDVLCVKYDGGLKIEVSRD</sequence>
<dbReference type="FunFam" id="3.40.50.300:FF:000010">
    <property type="entry name" value="Chaperone clpB 1, putative"/>
    <property type="match status" value="1"/>
</dbReference>
<evidence type="ECO:0000256" key="1">
    <source>
        <dbReference type="ARBA" id="ARBA00008675"/>
    </source>
</evidence>
<dbReference type="Pfam" id="PF00004">
    <property type="entry name" value="AAA"/>
    <property type="match status" value="1"/>
</dbReference>
<dbReference type="CDD" id="cd00009">
    <property type="entry name" value="AAA"/>
    <property type="match status" value="1"/>
</dbReference>
<dbReference type="Gene3D" id="1.10.8.60">
    <property type="match status" value="1"/>
</dbReference>
<dbReference type="GO" id="GO:0005524">
    <property type="term" value="F:ATP binding"/>
    <property type="evidence" value="ECO:0007669"/>
    <property type="project" value="UniProtKB-KW"/>
</dbReference>
<dbReference type="InterPro" id="IPR028299">
    <property type="entry name" value="ClpA/B_CS2"/>
</dbReference>
<organism evidence="10 11">
    <name type="scientific">Babesia caballi</name>
    <dbReference type="NCBI Taxonomy" id="5871"/>
    <lineage>
        <taxon>Eukaryota</taxon>
        <taxon>Sar</taxon>
        <taxon>Alveolata</taxon>
        <taxon>Apicomplexa</taxon>
        <taxon>Aconoidasida</taxon>
        <taxon>Piroplasmida</taxon>
        <taxon>Babesiidae</taxon>
        <taxon>Babesia</taxon>
    </lineage>
</organism>